<keyword evidence="1" id="KW-1133">Transmembrane helix</keyword>
<sequence length="101" mass="11719">MENSDKITQEINQTLASIESIERASPRAFFYTRLEAKMQEKYNPLPKIMLRPAFIWSFLALIVVLNISVIVRYSQKTKISNEQNARSFAKEYGLDGFEINL</sequence>
<keyword evidence="1" id="KW-0472">Membrane</keyword>
<reference evidence="2" key="1">
    <citation type="submission" date="2021-12" db="EMBL/GenBank/DDBJ databases">
        <authorList>
            <person name="Rodrigo-Torres L."/>
            <person name="Arahal R. D."/>
            <person name="Lucena T."/>
        </authorList>
    </citation>
    <scope>NUCLEOTIDE SEQUENCE</scope>
    <source>
        <strain evidence="2">CECT 8858</strain>
    </source>
</reference>
<comment type="caution">
    <text evidence="2">The sequence shown here is derived from an EMBL/GenBank/DDBJ whole genome shotgun (WGS) entry which is preliminary data.</text>
</comment>
<protein>
    <submittedName>
        <fullName evidence="2">Uncharacterized protein</fullName>
    </submittedName>
</protein>
<keyword evidence="3" id="KW-1185">Reference proteome</keyword>
<proteinExistence type="predicted"/>
<keyword evidence="1" id="KW-0812">Transmembrane</keyword>
<evidence type="ECO:0000313" key="3">
    <source>
        <dbReference type="Proteomes" id="UP000837932"/>
    </source>
</evidence>
<evidence type="ECO:0000256" key="1">
    <source>
        <dbReference type="SAM" id="Phobius"/>
    </source>
</evidence>
<dbReference type="Proteomes" id="UP000837932">
    <property type="component" value="Unassembled WGS sequence"/>
</dbReference>
<accession>A0ABM9AV17</accession>
<gene>
    <name evidence="2" type="ORF">EMA8858_03778</name>
</gene>
<organism evidence="2 3">
    <name type="scientific">Emticicia aquatica</name>
    <dbReference type="NCBI Taxonomy" id="1681835"/>
    <lineage>
        <taxon>Bacteria</taxon>
        <taxon>Pseudomonadati</taxon>
        <taxon>Bacteroidota</taxon>
        <taxon>Cytophagia</taxon>
        <taxon>Cytophagales</taxon>
        <taxon>Leadbetterellaceae</taxon>
        <taxon>Emticicia</taxon>
    </lineage>
</organism>
<name>A0ABM9AV17_9BACT</name>
<dbReference type="RefSeq" id="WP_238808453.1">
    <property type="nucleotide sequence ID" value="NZ_CAKLPY010000004.1"/>
</dbReference>
<dbReference type="EMBL" id="CAKLPY010000004">
    <property type="protein sequence ID" value="CAH0997644.1"/>
    <property type="molecule type" value="Genomic_DNA"/>
</dbReference>
<feature type="transmembrane region" description="Helical" evidence="1">
    <location>
        <begin position="53"/>
        <end position="71"/>
    </location>
</feature>
<evidence type="ECO:0000313" key="2">
    <source>
        <dbReference type="EMBL" id="CAH0997644.1"/>
    </source>
</evidence>